<name>L1IGC5_GUITC</name>
<proteinExistence type="predicted"/>
<evidence type="ECO:0000256" key="1">
    <source>
        <dbReference type="SAM" id="Phobius"/>
    </source>
</evidence>
<reference evidence="4" key="2">
    <citation type="submission" date="2012-11" db="EMBL/GenBank/DDBJ databases">
        <authorList>
            <person name="Kuo A."/>
            <person name="Curtis B.A."/>
            <person name="Tanifuji G."/>
            <person name="Burki F."/>
            <person name="Gruber A."/>
            <person name="Irimia M."/>
            <person name="Maruyama S."/>
            <person name="Arias M.C."/>
            <person name="Ball S.G."/>
            <person name="Gile G.H."/>
            <person name="Hirakawa Y."/>
            <person name="Hopkins J.F."/>
            <person name="Rensing S.A."/>
            <person name="Schmutz J."/>
            <person name="Symeonidi A."/>
            <person name="Elias M."/>
            <person name="Eveleigh R.J."/>
            <person name="Herman E.K."/>
            <person name="Klute M.J."/>
            <person name="Nakayama T."/>
            <person name="Obornik M."/>
            <person name="Reyes-Prieto A."/>
            <person name="Armbrust E.V."/>
            <person name="Aves S.J."/>
            <person name="Beiko R.G."/>
            <person name="Coutinho P."/>
            <person name="Dacks J.B."/>
            <person name="Durnford D.G."/>
            <person name="Fast N.M."/>
            <person name="Green B.R."/>
            <person name="Grisdale C."/>
            <person name="Hempe F."/>
            <person name="Henrissat B."/>
            <person name="Hoppner M.P."/>
            <person name="Ishida K.-I."/>
            <person name="Kim E."/>
            <person name="Koreny L."/>
            <person name="Kroth P.G."/>
            <person name="Liu Y."/>
            <person name="Malik S.-B."/>
            <person name="Maier U.G."/>
            <person name="McRose D."/>
            <person name="Mock T."/>
            <person name="Neilson J.A."/>
            <person name="Onodera N.T."/>
            <person name="Poole A.M."/>
            <person name="Pritham E.J."/>
            <person name="Richards T.A."/>
            <person name="Rocap G."/>
            <person name="Roy S.W."/>
            <person name="Sarai C."/>
            <person name="Schaack S."/>
            <person name="Shirato S."/>
            <person name="Slamovits C.H."/>
            <person name="Spencer D.F."/>
            <person name="Suzuki S."/>
            <person name="Worden A.Z."/>
            <person name="Zauner S."/>
            <person name="Barry K."/>
            <person name="Bell C."/>
            <person name="Bharti A.K."/>
            <person name="Crow J.A."/>
            <person name="Grimwood J."/>
            <person name="Kramer R."/>
            <person name="Lindquist E."/>
            <person name="Lucas S."/>
            <person name="Salamov A."/>
            <person name="McFadden G.I."/>
            <person name="Lane C.E."/>
            <person name="Keeling P.J."/>
            <person name="Gray M.W."/>
            <person name="Grigoriev I.V."/>
            <person name="Archibald J.M."/>
        </authorList>
    </citation>
    <scope>NUCLEOTIDE SEQUENCE</scope>
    <source>
        <strain evidence="4">CCMP2712</strain>
    </source>
</reference>
<feature type="transmembrane region" description="Helical" evidence="1">
    <location>
        <begin position="50"/>
        <end position="73"/>
    </location>
</feature>
<feature type="transmembrane region" description="Helical" evidence="1">
    <location>
        <begin position="142"/>
        <end position="162"/>
    </location>
</feature>
<accession>L1IGC5</accession>
<dbReference type="Proteomes" id="UP000011087">
    <property type="component" value="Unassembled WGS sequence"/>
</dbReference>
<keyword evidence="1" id="KW-0472">Membrane</keyword>
<gene>
    <name evidence="2" type="ORF">GUITHDRAFT_118920</name>
</gene>
<dbReference type="GeneID" id="17291626"/>
<reference evidence="3" key="3">
    <citation type="submission" date="2015-06" db="UniProtKB">
        <authorList>
            <consortium name="EnsemblProtists"/>
        </authorList>
    </citation>
    <scope>IDENTIFICATION</scope>
</reference>
<dbReference type="PaxDb" id="55529-EKX34880"/>
<dbReference type="EnsemblProtists" id="EKX34880">
    <property type="protein sequence ID" value="EKX34880"/>
    <property type="gene ID" value="GUITHDRAFT_118920"/>
</dbReference>
<reference evidence="2 4" key="1">
    <citation type="journal article" date="2012" name="Nature">
        <title>Algal genomes reveal evolutionary mosaicism and the fate of nucleomorphs.</title>
        <authorList>
            <consortium name="DOE Joint Genome Institute"/>
            <person name="Curtis B.A."/>
            <person name="Tanifuji G."/>
            <person name="Burki F."/>
            <person name="Gruber A."/>
            <person name="Irimia M."/>
            <person name="Maruyama S."/>
            <person name="Arias M.C."/>
            <person name="Ball S.G."/>
            <person name="Gile G.H."/>
            <person name="Hirakawa Y."/>
            <person name="Hopkins J.F."/>
            <person name="Kuo A."/>
            <person name="Rensing S.A."/>
            <person name="Schmutz J."/>
            <person name="Symeonidi A."/>
            <person name="Elias M."/>
            <person name="Eveleigh R.J."/>
            <person name="Herman E.K."/>
            <person name="Klute M.J."/>
            <person name="Nakayama T."/>
            <person name="Obornik M."/>
            <person name="Reyes-Prieto A."/>
            <person name="Armbrust E.V."/>
            <person name="Aves S.J."/>
            <person name="Beiko R.G."/>
            <person name="Coutinho P."/>
            <person name="Dacks J.B."/>
            <person name="Durnford D.G."/>
            <person name="Fast N.M."/>
            <person name="Green B.R."/>
            <person name="Grisdale C.J."/>
            <person name="Hempel F."/>
            <person name="Henrissat B."/>
            <person name="Hoppner M.P."/>
            <person name="Ishida K."/>
            <person name="Kim E."/>
            <person name="Koreny L."/>
            <person name="Kroth P.G."/>
            <person name="Liu Y."/>
            <person name="Malik S.B."/>
            <person name="Maier U.G."/>
            <person name="McRose D."/>
            <person name="Mock T."/>
            <person name="Neilson J.A."/>
            <person name="Onodera N.T."/>
            <person name="Poole A.M."/>
            <person name="Pritham E.J."/>
            <person name="Richards T.A."/>
            <person name="Rocap G."/>
            <person name="Roy S.W."/>
            <person name="Sarai C."/>
            <person name="Schaack S."/>
            <person name="Shirato S."/>
            <person name="Slamovits C.H."/>
            <person name="Spencer D.F."/>
            <person name="Suzuki S."/>
            <person name="Worden A.Z."/>
            <person name="Zauner S."/>
            <person name="Barry K."/>
            <person name="Bell C."/>
            <person name="Bharti A.K."/>
            <person name="Crow J.A."/>
            <person name="Grimwood J."/>
            <person name="Kramer R."/>
            <person name="Lindquist E."/>
            <person name="Lucas S."/>
            <person name="Salamov A."/>
            <person name="McFadden G.I."/>
            <person name="Lane C.E."/>
            <person name="Keeling P.J."/>
            <person name="Gray M.W."/>
            <person name="Grigoriev I.V."/>
            <person name="Archibald J.M."/>
        </authorList>
    </citation>
    <scope>NUCLEOTIDE SEQUENCE</scope>
    <source>
        <strain evidence="2 4">CCMP2712</strain>
    </source>
</reference>
<evidence type="ECO:0000313" key="2">
    <source>
        <dbReference type="EMBL" id="EKX34880.1"/>
    </source>
</evidence>
<dbReference type="RefSeq" id="XP_005821860.1">
    <property type="nucleotide sequence ID" value="XM_005821803.1"/>
</dbReference>
<dbReference type="EMBL" id="JH993101">
    <property type="protein sequence ID" value="EKX34880.1"/>
    <property type="molecule type" value="Genomic_DNA"/>
</dbReference>
<keyword evidence="4" id="KW-1185">Reference proteome</keyword>
<feature type="transmembrane region" description="Helical" evidence="1">
    <location>
        <begin position="182"/>
        <end position="201"/>
    </location>
</feature>
<keyword evidence="1" id="KW-1133">Transmembrane helix</keyword>
<evidence type="ECO:0000313" key="4">
    <source>
        <dbReference type="Proteomes" id="UP000011087"/>
    </source>
</evidence>
<dbReference type="AlphaFoldDB" id="L1IGC5"/>
<sequence length="205" mass="22494">MPITSRPCFHNSCPTLLKCYCLAFYYIPTLVEVGGFHFDKSPAQSYRLTVAQAFLFPAVTLFHLVACFLPSLVYTSGADGKTLEYVMHFLEAWVVYTALLVRLVTLEPSLVVLLGCFCNVHMLYTMATTLDGIGRRVIVGGSIARTATELLILVLPVALTFVGGHVRTHPKDLVLVVFTPELYGIVVDVFNSVCDGILRAFTAAP</sequence>
<organism evidence="2">
    <name type="scientific">Guillardia theta (strain CCMP2712)</name>
    <name type="common">Cryptophyte</name>
    <dbReference type="NCBI Taxonomy" id="905079"/>
    <lineage>
        <taxon>Eukaryota</taxon>
        <taxon>Cryptophyceae</taxon>
        <taxon>Pyrenomonadales</taxon>
        <taxon>Geminigeraceae</taxon>
        <taxon>Guillardia</taxon>
    </lineage>
</organism>
<dbReference type="HOGENOM" id="CLU_1351127_0_0_1"/>
<keyword evidence="1" id="KW-0812">Transmembrane</keyword>
<protein>
    <submittedName>
        <fullName evidence="2 3">Uncharacterized protein</fullName>
    </submittedName>
</protein>
<dbReference type="KEGG" id="gtt:GUITHDRAFT_118920"/>
<evidence type="ECO:0000313" key="3">
    <source>
        <dbReference type="EnsemblProtists" id="EKX34880"/>
    </source>
</evidence>